<accession>A0A0F9RX93</accession>
<dbReference type="GO" id="GO:0005829">
    <property type="term" value="C:cytosol"/>
    <property type="evidence" value="ECO:0007669"/>
    <property type="project" value="TreeGrafter"/>
</dbReference>
<evidence type="ECO:0008006" key="4">
    <source>
        <dbReference type="Google" id="ProtNLM"/>
    </source>
</evidence>
<evidence type="ECO:0000256" key="1">
    <source>
        <dbReference type="ARBA" id="ARBA00010219"/>
    </source>
</evidence>
<sequence>MDEFFFENLDFGKYHGLGNDYIIINDIKWSIPEEKKSKLAIKLCEFHFSIGADGLIYVCASEKGDIGMRIFNNDGLEAEMCGNGIRCFSKYVYENNIVKKEEIKIETLKGIMVSKLNIVDEIVKSVEIDMGPPILKCEQVPVILDSPVDRCVNESLVILDKIFNFTAVSMGNPHAVIFIKNQINDDKLNMYGATIESHEIFPNQVNVEFVTVISDEEAIVRVFERGVGITNSCGTGACASVVAGVILGIFKEKSPIKIHNDGGDLIITYTGRRVFMKGPIVKVFEGILEKIEI</sequence>
<dbReference type="InterPro" id="IPR001653">
    <property type="entry name" value="DAP_epimerase_DapF"/>
</dbReference>
<dbReference type="NCBIfam" id="TIGR00652">
    <property type="entry name" value="DapF"/>
    <property type="match status" value="1"/>
</dbReference>
<dbReference type="SUPFAM" id="SSF54506">
    <property type="entry name" value="Diaminopimelate epimerase-like"/>
    <property type="match status" value="2"/>
</dbReference>
<comment type="similarity">
    <text evidence="1">Belongs to the diaminopimelate epimerase family.</text>
</comment>
<protein>
    <recommendedName>
        <fullName evidence="4">Diaminopimelate epimerase</fullName>
    </recommendedName>
</protein>
<dbReference type="AlphaFoldDB" id="A0A0F9RX93"/>
<dbReference type="GO" id="GO:0009089">
    <property type="term" value="P:lysine biosynthetic process via diaminopimelate"/>
    <property type="evidence" value="ECO:0007669"/>
    <property type="project" value="InterPro"/>
</dbReference>
<dbReference type="HAMAP" id="MF_00197">
    <property type="entry name" value="DAP_epimerase"/>
    <property type="match status" value="1"/>
</dbReference>
<organism evidence="3">
    <name type="scientific">marine sediment metagenome</name>
    <dbReference type="NCBI Taxonomy" id="412755"/>
    <lineage>
        <taxon>unclassified sequences</taxon>
        <taxon>metagenomes</taxon>
        <taxon>ecological metagenomes</taxon>
    </lineage>
</organism>
<gene>
    <name evidence="3" type="ORF">LCGC14_0842660</name>
</gene>
<keyword evidence="2" id="KW-0413">Isomerase</keyword>
<dbReference type="Gene3D" id="3.10.310.10">
    <property type="entry name" value="Diaminopimelate Epimerase, Chain A, domain 1"/>
    <property type="match status" value="2"/>
</dbReference>
<name>A0A0F9RX93_9ZZZZ</name>
<dbReference type="PANTHER" id="PTHR31689">
    <property type="entry name" value="DIAMINOPIMELATE EPIMERASE, CHLOROPLASTIC"/>
    <property type="match status" value="1"/>
</dbReference>
<evidence type="ECO:0000256" key="2">
    <source>
        <dbReference type="ARBA" id="ARBA00023235"/>
    </source>
</evidence>
<dbReference type="EMBL" id="LAZR01002476">
    <property type="protein sequence ID" value="KKN29571.1"/>
    <property type="molecule type" value="Genomic_DNA"/>
</dbReference>
<proteinExistence type="inferred from homology"/>
<dbReference type="GO" id="GO:0008837">
    <property type="term" value="F:diaminopimelate epimerase activity"/>
    <property type="evidence" value="ECO:0007669"/>
    <property type="project" value="InterPro"/>
</dbReference>
<evidence type="ECO:0000313" key="3">
    <source>
        <dbReference type="EMBL" id="KKN29571.1"/>
    </source>
</evidence>
<dbReference type="Pfam" id="PF01678">
    <property type="entry name" value="DAP_epimerase"/>
    <property type="match status" value="2"/>
</dbReference>
<comment type="caution">
    <text evidence="3">The sequence shown here is derived from an EMBL/GenBank/DDBJ whole genome shotgun (WGS) entry which is preliminary data.</text>
</comment>
<dbReference type="PANTHER" id="PTHR31689:SF0">
    <property type="entry name" value="DIAMINOPIMELATE EPIMERASE"/>
    <property type="match status" value="1"/>
</dbReference>
<reference evidence="3" key="1">
    <citation type="journal article" date="2015" name="Nature">
        <title>Complex archaea that bridge the gap between prokaryotes and eukaryotes.</title>
        <authorList>
            <person name="Spang A."/>
            <person name="Saw J.H."/>
            <person name="Jorgensen S.L."/>
            <person name="Zaremba-Niedzwiedzka K."/>
            <person name="Martijn J."/>
            <person name="Lind A.E."/>
            <person name="van Eijk R."/>
            <person name="Schleper C."/>
            <person name="Guy L."/>
            <person name="Ettema T.J."/>
        </authorList>
    </citation>
    <scope>NUCLEOTIDE SEQUENCE</scope>
</reference>